<feature type="compositionally biased region" description="Polar residues" evidence="4">
    <location>
        <begin position="332"/>
        <end position="374"/>
    </location>
</feature>
<sequence>MSLASSSSSHSRRRHPGHSEPPPVTYQDDTAPSARLNRAILTSNLQSVRRLLDQNRTQSTGTVLDPRNPDPVTRKTSLILATETADLEMFKLLLRDYEVEKDSISRDIDNNTVLHIAAAQGFDEIINLYQSYYPHVLDWANSSGMTALHVASQKGHESTVSLLLDLQADVELTDNDGNTALHYAAGWGHLKIVLLLIDRGSPFWAKNNQTFTASDYAFSLVYTHPTNSIATARTVSHLISKDLEAIQDFRARSCSLASTANGNNSPSSTNQTSTTSESPTTSSTNRLLPLQLVNNNSSSSISNINNSTSSTSIGNNSSNVTNPTTTLSNPSGAQSYRSRSRSSTGNLSKIFTSTTTGDGRNRAASTESDYSLLSSPVPREGLSRLRYIKTNSSSSSNVVMNNSQSLNMNPLTNRSTTSFQGGQSNGSNSSTGYH</sequence>
<comment type="caution">
    <text evidence="5">The sequence shown here is derived from an EMBL/GenBank/DDBJ whole genome shotgun (WGS) entry which is preliminary data.</text>
</comment>
<dbReference type="PROSITE" id="PS50088">
    <property type="entry name" value="ANK_REPEAT"/>
    <property type="match status" value="2"/>
</dbReference>
<dbReference type="EMBL" id="CALTRL010003192">
    <property type="protein sequence ID" value="CAH7678480.1"/>
    <property type="molecule type" value="Genomic_DNA"/>
</dbReference>
<feature type="region of interest" description="Disordered" evidence="4">
    <location>
        <begin position="257"/>
        <end position="377"/>
    </location>
</feature>
<organism evidence="5 6">
    <name type="scientific">Phakopsora pachyrhizi</name>
    <name type="common">Asian soybean rust disease fungus</name>
    <dbReference type="NCBI Taxonomy" id="170000"/>
    <lineage>
        <taxon>Eukaryota</taxon>
        <taxon>Fungi</taxon>
        <taxon>Dikarya</taxon>
        <taxon>Basidiomycota</taxon>
        <taxon>Pucciniomycotina</taxon>
        <taxon>Pucciniomycetes</taxon>
        <taxon>Pucciniales</taxon>
        <taxon>Phakopsoraceae</taxon>
        <taxon>Phakopsora</taxon>
    </lineage>
</organism>
<dbReference type="InterPro" id="IPR036770">
    <property type="entry name" value="Ankyrin_rpt-contain_sf"/>
</dbReference>
<reference evidence="5" key="1">
    <citation type="submission" date="2022-06" db="EMBL/GenBank/DDBJ databases">
        <authorList>
            <consortium name="SYNGENTA / RWTH Aachen University"/>
        </authorList>
    </citation>
    <scope>NUCLEOTIDE SEQUENCE</scope>
</reference>
<feature type="region of interest" description="Disordered" evidence="4">
    <location>
        <begin position="393"/>
        <end position="434"/>
    </location>
</feature>
<name>A0AAV0B528_PHAPC</name>
<feature type="repeat" description="ANK" evidence="3">
    <location>
        <begin position="176"/>
        <end position="208"/>
    </location>
</feature>
<keyword evidence="1" id="KW-0677">Repeat</keyword>
<keyword evidence="6" id="KW-1185">Reference proteome</keyword>
<dbReference type="Pfam" id="PF12796">
    <property type="entry name" value="Ank_2"/>
    <property type="match status" value="1"/>
</dbReference>
<evidence type="ECO:0000256" key="1">
    <source>
        <dbReference type="ARBA" id="ARBA00022737"/>
    </source>
</evidence>
<dbReference type="InterPro" id="IPR002110">
    <property type="entry name" value="Ankyrin_rpt"/>
</dbReference>
<feature type="compositionally biased region" description="Low complexity" evidence="4">
    <location>
        <begin position="294"/>
        <end position="331"/>
    </location>
</feature>
<feature type="repeat" description="ANK" evidence="3">
    <location>
        <begin position="143"/>
        <end position="175"/>
    </location>
</feature>
<dbReference type="Proteomes" id="UP001153365">
    <property type="component" value="Unassembled WGS sequence"/>
</dbReference>
<proteinExistence type="predicted"/>
<protein>
    <submittedName>
        <fullName evidence="5">Ankyrin repeat-containing domain protein</fullName>
    </submittedName>
</protein>
<evidence type="ECO:0000313" key="6">
    <source>
        <dbReference type="Proteomes" id="UP001153365"/>
    </source>
</evidence>
<gene>
    <name evidence="5" type="ORF">PPACK8108_LOCUS13006</name>
</gene>
<dbReference type="PROSITE" id="PS50297">
    <property type="entry name" value="ANK_REP_REGION"/>
    <property type="match status" value="2"/>
</dbReference>
<accession>A0AAV0B528</accession>
<dbReference type="PANTHER" id="PTHR24178">
    <property type="entry name" value="MOLTING PROTEIN MLT-4"/>
    <property type="match status" value="1"/>
</dbReference>
<evidence type="ECO:0000313" key="5">
    <source>
        <dbReference type="EMBL" id="CAH7678480.1"/>
    </source>
</evidence>
<evidence type="ECO:0000256" key="2">
    <source>
        <dbReference type="ARBA" id="ARBA00023043"/>
    </source>
</evidence>
<evidence type="ECO:0000256" key="3">
    <source>
        <dbReference type="PROSITE-ProRule" id="PRU00023"/>
    </source>
</evidence>
<dbReference type="Gene3D" id="1.25.40.20">
    <property type="entry name" value="Ankyrin repeat-containing domain"/>
    <property type="match status" value="1"/>
</dbReference>
<dbReference type="AlphaFoldDB" id="A0AAV0B528"/>
<dbReference type="SUPFAM" id="SSF48403">
    <property type="entry name" value="Ankyrin repeat"/>
    <property type="match status" value="1"/>
</dbReference>
<dbReference type="SMART" id="SM00248">
    <property type="entry name" value="ANK"/>
    <property type="match status" value="4"/>
</dbReference>
<feature type="compositionally biased region" description="Low complexity" evidence="4">
    <location>
        <begin position="263"/>
        <end position="285"/>
    </location>
</feature>
<keyword evidence="2 3" id="KW-0040">ANK repeat</keyword>
<evidence type="ECO:0000256" key="4">
    <source>
        <dbReference type="SAM" id="MobiDB-lite"/>
    </source>
</evidence>
<feature type="region of interest" description="Disordered" evidence="4">
    <location>
        <begin position="1"/>
        <end position="31"/>
    </location>
</feature>